<comment type="caution">
    <text evidence="1">The sequence shown here is derived from an EMBL/GenBank/DDBJ whole genome shotgun (WGS) entry which is preliminary data.</text>
</comment>
<reference evidence="1 2" key="1">
    <citation type="submission" date="2017-02" db="EMBL/GenBank/DDBJ databases">
        <title>isolation and characterization of a novel temperate virus Aeropyrum globular virus 1 infecting hyperthermophilic archaeon Aeropyrum.</title>
        <authorList>
            <person name="Yumiya M."/>
            <person name="Yoshida T."/>
            <person name="Sako Y."/>
        </authorList>
    </citation>
    <scope>NUCLEOTIDE SEQUENCE [LARGE SCALE GENOMIC DNA]</scope>
    <source>
        <strain evidence="1 2">YK1-12-2013</strain>
    </source>
</reference>
<organism evidence="1 2">
    <name type="scientific">Aeropyrum pernix</name>
    <dbReference type="NCBI Taxonomy" id="56636"/>
    <lineage>
        <taxon>Archaea</taxon>
        <taxon>Thermoproteota</taxon>
        <taxon>Thermoprotei</taxon>
        <taxon>Desulfurococcales</taxon>
        <taxon>Desulfurococcaceae</taxon>
        <taxon>Aeropyrum</taxon>
    </lineage>
</organism>
<sequence length="286" mass="32141">MTRTYSLVEGWIVEVPGSPAEYWVVKGYEHPPGKVVATPYRRGWRRLDPRSIKQAPIWTLGYFPCRGGPAPMLSLEAAIAKPVNPWSALEIRYRDLPHPIRVLLEEVNPELAGLTGSWAVFAEDGGSDVDLLIYGDPSEIYTALESLASRGVIKPHRHERSHYPLHGVRLLDSCIKYGGVTSCYTLRILRYTSPRECSRRLTAIGRYTGPIEIIGEQEPLDSILVPARYRSVLLRLRVEAVVETWRTSYQELKPGVYEGDLELFVDQHGGITASPDLDGKLKHVRA</sequence>
<gene>
    <name evidence="1" type="ORF">apy_02290</name>
</gene>
<dbReference type="AlphaFoldDB" id="A0A401H7X3"/>
<evidence type="ECO:0000313" key="2">
    <source>
        <dbReference type="Proteomes" id="UP000291213"/>
    </source>
</evidence>
<dbReference type="OrthoDB" id="34551at2157"/>
<accession>A0A401H7X3</accession>
<proteinExistence type="predicted"/>
<dbReference type="RefSeq" id="WP_131159574.1">
    <property type="nucleotide sequence ID" value="NZ_BDMD01000007.1"/>
</dbReference>
<dbReference type="Proteomes" id="UP000291213">
    <property type="component" value="Unassembled WGS sequence"/>
</dbReference>
<evidence type="ECO:0000313" key="1">
    <source>
        <dbReference type="EMBL" id="GBF08504.1"/>
    </source>
</evidence>
<name>A0A401H7X3_AERPX</name>
<protein>
    <submittedName>
        <fullName evidence="1">Uncharacterized protein</fullName>
    </submittedName>
</protein>
<dbReference type="EMBL" id="BDMD01000007">
    <property type="protein sequence ID" value="GBF08504.1"/>
    <property type="molecule type" value="Genomic_DNA"/>
</dbReference>